<dbReference type="Pfam" id="PF12833">
    <property type="entry name" value="HTH_18"/>
    <property type="match status" value="1"/>
</dbReference>
<dbReference type="PANTHER" id="PTHR11019">
    <property type="entry name" value="HTH-TYPE TRANSCRIPTIONAL REGULATOR NIMR"/>
    <property type="match status" value="1"/>
</dbReference>
<dbReference type="Gene3D" id="2.60.120.10">
    <property type="entry name" value="Jelly Rolls"/>
    <property type="match status" value="1"/>
</dbReference>
<dbReference type="EMBL" id="CP042906">
    <property type="protein sequence ID" value="QEX19383.1"/>
    <property type="molecule type" value="Genomic_DNA"/>
</dbReference>
<protein>
    <submittedName>
        <fullName evidence="7">Transcriptional regulator</fullName>
    </submittedName>
</protein>
<dbReference type="InterPro" id="IPR014710">
    <property type="entry name" value="RmlC-like_jellyroll"/>
</dbReference>
<evidence type="ECO:0000256" key="1">
    <source>
        <dbReference type="ARBA" id="ARBA00022491"/>
    </source>
</evidence>
<keyword evidence="3" id="KW-0238">DNA-binding</keyword>
<dbReference type="InterPro" id="IPR020449">
    <property type="entry name" value="Tscrpt_reg_AraC-type_HTH"/>
</dbReference>
<evidence type="ECO:0000256" key="2">
    <source>
        <dbReference type="ARBA" id="ARBA00023015"/>
    </source>
</evidence>
<evidence type="ECO:0000313" key="7">
    <source>
        <dbReference type="EMBL" id="QEX19383.1"/>
    </source>
</evidence>
<keyword evidence="2" id="KW-0805">Transcription regulation</keyword>
<dbReference type="RefSeq" id="WP_151179450.1">
    <property type="nucleotide sequence ID" value="NZ_CP042906.1"/>
</dbReference>
<dbReference type="Proteomes" id="UP000326202">
    <property type="component" value="Chromosome"/>
</dbReference>
<keyword evidence="8" id="KW-1185">Reference proteome</keyword>
<dbReference type="SUPFAM" id="SSF51182">
    <property type="entry name" value="RmlC-like cupins"/>
    <property type="match status" value="1"/>
</dbReference>
<evidence type="ECO:0000259" key="6">
    <source>
        <dbReference type="PROSITE" id="PS01124"/>
    </source>
</evidence>
<proteinExistence type="predicted"/>
<dbReference type="Pfam" id="PF02311">
    <property type="entry name" value="AraC_binding"/>
    <property type="match status" value="1"/>
</dbReference>
<dbReference type="KEGG" id="htq:FRZ44_46960"/>
<dbReference type="PROSITE" id="PS00041">
    <property type="entry name" value="HTH_ARAC_FAMILY_1"/>
    <property type="match status" value="1"/>
</dbReference>
<dbReference type="PROSITE" id="PS01124">
    <property type="entry name" value="HTH_ARAC_FAMILY_2"/>
    <property type="match status" value="1"/>
</dbReference>
<reference evidence="7 8" key="1">
    <citation type="submission" date="2019-08" db="EMBL/GenBank/DDBJ databases">
        <title>Hyperibacter terrae gen. nov., sp. nov. and Hyperibacter viscosus sp. nov., two new members in the family Rhodospirillaceae isolated from the rhizosphere of Hypericum perforatum.</title>
        <authorList>
            <person name="Noviana Z."/>
        </authorList>
    </citation>
    <scope>NUCLEOTIDE SEQUENCE [LARGE SCALE GENOMIC DNA]</scope>
    <source>
        <strain evidence="7 8">R5913</strain>
    </source>
</reference>
<sequence>MSVIIEKRTKRRAYLDPDLLDDTPRDVVAWADSYDAGEVVPSHRHRRAQLLHAVTGVMTVTTPGGSWVVPPHRALWVPPATDHAIRMTGPVSMRTLYVEPAAAASMLRQCCVLSVSPLLREMILRAMELPRLYDIAGAAGRLIALILDEIRVLPALPLHLPMPAEPRLAKICERLLRHPEDGRALEAWGRSAGASGRTLARLFQRETGMSFGAWRQQARLIEALARLGTGEPVTNVALDLGYESPSAFTAMFRRSLGVTPSRYFDQPR</sequence>
<dbReference type="PANTHER" id="PTHR11019:SF159">
    <property type="entry name" value="TRANSCRIPTIONAL REGULATOR-RELATED"/>
    <property type="match status" value="1"/>
</dbReference>
<feature type="domain" description="HTH araC/xylS-type" evidence="6">
    <location>
        <begin position="169"/>
        <end position="266"/>
    </location>
</feature>
<organism evidence="7 8">
    <name type="scientific">Hypericibacter terrae</name>
    <dbReference type="NCBI Taxonomy" id="2602015"/>
    <lineage>
        <taxon>Bacteria</taxon>
        <taxon>Pseudomonadati</taxon>
        <taxon>Pseudomonadota</taxon>
        <taxon>Alphaproteobacteria</taxon>
        <taxon>Rhodospirillales</taxon>
        <taxon>Dongiaceae</taxon>
        <taxon>Hypericibacter</taxon>
    </lineage>
</organism>
<accession>A0A5J6MPS2</accession>
<dbReference type="Gene3D" id="1.10.10.60">
    <property type="entry name" value="Homeodomain-like"/>
    <property type="match status" value="1"/>
</dbReference>
<keyword evidence="4" id="KW-0010">Activator</keyword>
<evidence type="ECO:0000256" key="4">
    <source>
        <dbReference type="ARBA" id="ARBA00023159"/>
    </source>
</evidence>
<evidence type="ECO:0000256" key="3">
    <source>
        <dbReference type="ARBA" id="ARBA00023125"/>
    </source>
</evidence>
<dbReference type="InterPro" id="IPR018060">
    <property type="entry name" value="HTH_AraC"/>
</dbReference>
<evidence type="ECO:0000313" key="8">
    <source>
        <dbReference type="Proteomes" id="UP000326202"/>
    </source>
</evidence>
<dbReference type="GO" id="GO:0043565">
    <property type="term" value="F:sequence-specific DNA binding"/>
    <property type="evidence" value="ECO:0007669"/>
    <property type="project" value="InterPro"/>
</dbReference>
<name>A0A5J6MPS2_9PROT</name>
<dbReference type="InterPro" id="IPR009057">
    <property type="entry name" value="Homeodomain-like_sf"/>
</dbReference>
<gene>
    <name evidence="7" type="ORF">FRZ44_46960</name>
</gene>
<dbReference type="InterPro" id="IPR018062">
    <property type="entry name" value="HTH_AraC-typ_CS"/>
</dbReference>
<evidence type="ECO:0000256" key="5">
    <source>
        <dbReference type="ARBA" id="ARBA00023163"/>
    </source>
</evidence>
<dbReference type="InterPro" id="IPR011051">
    <property type="entry name" value="RmlC_Cupin_sf"/>
</dbReference>
<dbReference type="AlphaFoldDB" id="A0A5J6MPS2"/>
<dbReference type="SMART" id="SM00342">
    <property type="entry name" value="HTH_ARAC"/>
    <property type="match status" value="1"/>
</dbReference>
<dbReference type="OrthoDB" id="9804543at2"/>
<dbReference type="CDD" id="cd06124">
    <property type="entry name" value="cupin_NimR-like_N"/>
    <property type="match status" value="1"/>
</dbReference>
<dbReference type="SUPFAM" id="SSF46689">
    <property type="entry name" value="Homeodomain-like"/>
    <property type="match status" value="1"/>
</dbReference>
<dbReference type="FunFam" id="1.10.10.60:FF:000132">
    <property type="entry name" value="AraC family transcriptional regulator"/>
    <property type="match status" value="1"/>
</dbReference>
<dbReference type="PRINTS" id="PR00032">
    <property type="entry name" value="HTHARAC"/>
</dbReference>
<keyword evidence="5" id="KW-0804">Transcription</keyword>
<dbReference type="InterPro" id="IPR003313">
    <property type="entry name" value="AraC-bd"/>
</dbReference>
<keyword evidence="1" id="KW-0678">Repressor</keyword>
<dbReference type="GO" id="GO:0003700">
    <property type="term" value="F:DNA-binding transcription factor activity"/>
    <property type="evidence" value="ECO:0007669"/>
    <property type="project" value="InterPro"/>
</dbReference>